<proteinExistence type="predicted"/>
<keyword evidence="2" id="KW-1185">Reference proteome</keyword>
<organism evidence="1 2">
    <name type="scientific">Manihot esculenta</name>
    <name type="common">Cassava</name>
    <name type="synonym">Jatropha manihot</name>
    <dbReference type="NCBI Taxonomy" id="3983"/>
    <lineage>
        <taxon>Eukaryota</taxon>
        <taxon>Viridiplantae</taxon>
        <taxon>Streptophyta</taxon>
        <taxon>Embryophyta</taxon>
        <taxon>Tracheophyta</taxon>
        <taxon>Spermatophyta</taxon>
        <taxon>Magnoliopsida</taxon>
        <taxon>eudicotyledons</taxon>
        <taxon>Gunneridae</taxon>
        <taxon>Pentapetalae</taxon>
        <taxon>rosids</taxon>
        <taxon>fabids</taxon>
        <taxon>Malpighiales</taxon>
        <taxon>Euphorbiaceae</taxon>
        <taxon>Crotonoideae</taxon>
        <taxon>Manihoteae</taxon>
        <taxon>Manihot</taxon>
    </lineage>
</organism>
<sequence length="289" mass="32661">MAEAEAAKLPIIDLCSSDSISTANSIRQACVDYGFFYLVNHGVEEELLARVFEESRKFFSLPLAAKMNLLRKENRGYAPFYAENLDPSSRSKGDSKESFHIGPLEKSCLNQWPSQELLPSWRPTMESYYCKVLSAGKRLISLIALALNLDKDYFEKIGALDKPESFLRVLHYPGELGNSEEEIFGASAHSDYGMITLLVTDGVPGLQVCREKFNEPRTWENVIHRNGSTLHRVMPTGQERYSLAFFLEPNVECIVQCLESCCSESSPPRFAPIRSGDYLKERFRLTYGS</sequence>
<dbReference type="Proteomes" id="UP000091857">
    <property type="component" value="Chromosome 1"/>
</dbReference>
<accession>A0ACB7IGN8</accession>
<name>A0ACB7IGN8_MANES</name>
<evidence type="ECO:0000313" key="1">
    <source>
        <dbReference type="EMBL" id="KAG8662291.1"/>
    </source>
</evidence>
<evidence type="ECO:0000313" key="2">
    <source>
        <dbReference type="Proteomes" id="UP000091857"/>
    </source>
</evidence>
<dbReference type="EMBL" id="CM004387">
    <property type="protein sequence ID" value="KAG8662291.1"/>
    <property type="molecule type" value="Genomic_DNA"/>
</dbReference>
<gene>
    <name evidence="1" type="ORF">MANES_01G084100v8</name>
</gene>
<protein>
    <submittedName>
        <fullName evidence="1">Uncharacterized protein</fullName>
    </submittedName>
</protein>
<comment type="caution">
    <text evidence="1">The sequence shown here is derived from an EMBL/GenBank/DDBJ whole genome shotgun (WGS) entry which is preliminary data.</text>
</comment>
<reference evidence="2" key="1">
    <citation type="journal article" date="2016" name="Nat. Biotechnol.">
        <title>Sequencing wild and cultivated cassava and related species reveals extensive interspecific hybridization and genetic diversity.</title>
        <authorList>
            <person name="Bredeson J.V."/>
            <person name="Lyons J.B."/>
            <person name="Prochnik S.E."/>
            <person name="Wu G.A."/>
            <person name="Ha C.M."/>
            <person name="Edsinger-Gonzales E."/>
            <person name="Grimwood J."/>
            <person name="Schmutz J."/>
            <person name="Rabbi I.Y."/>
            <person name="Egesi C."/>
            <person name="Nauluvula P."/>
            <person name="Lebot V."/>
            <person name="Ndunguru J."/>
            <person name="Mkamilo G."/>
            <person name="Bart R.S."/>
            <person name="Setter T.L."/>
            <person name="Gleadow R.M."/>
            <person name="Kulakow P."/>
            <person name="Ferguson M.E."/>
            <person name="Rounsley S."/>
            <person name="Rokhsar D.S."/>
        </authorList>
    </citation>
    <scope>NUCLEOTIDE SEQUENCE [LARGE SCALE GENOMIC DNA]</scope>
    <source>
        <strain evidence="2">cv. AM560-2</strain>
    </source>
</reference>